<keyword evidence="8" id="KW-1185">Reference proteome</keyword>
<comment type="cofactor">
    <cofactor evidence="1">
        <name>Mg(2+)</name>
        <dbReference type="ChEBI" id="CHEBI:18420"/>
    </cofactor>
</comment>
<name>A0A7Y8KZE7_9BURK</name>
<gene>
    <name evidence="7" type="ORF">F3K02_18620</name>
</gene>
<dbReference type="SUPFAM" id="SSF51621">
    <property type="entry name" value="Phosphoenolpyruvate/pyruvate domain"/>
    <property type="match status" value="1"/>
</dbReference>
<evidence type="ECO:0000313" key="7">
    <source>
        <dbReference type="EMBL" id="NWF47251.1"/>
    </source>
</evidence>
<proteinExistence type="predicted"/>
<organism evidence="7 8">
    <name type="scientific">Hydrogenophaga aromaticivorans</name>
    <dbReference type="NCBI Taxonomy" id="2610898"/>
    <lineage>
        <taxon>Bacteria</taxon>
        <taxon>Pseudomonadati</taxon>
        <taxon>Pseudomonadota</taxon>
        <taxon>Betaproteobacteria</taxon>
        <taxon>Burkholderiales</taxon>
        <taxon>Comamonadaceae</taxon>
        <taxon>Hydrogenophaga</taxon>
    </lineage>
</organism>
<reference evidence="7 8" key="1">
    <citation type="submission" date="2019-09" db="EMBL/GenBank/DDBJ databases">
        <title>Hydrogenophaga aromatica sp. nov., isolated from a para-xylene-degrading enrichment culture.</title>
        <authorList>
            <person name="Tancsics A."/>
            <person name="Banerjee S."/>
        </authorList>
    </citation>
    <scope>NUCLEOTIDE SEQUENCE [LARGE SCALE GENOMIC DNA]</scope>
    <source>
        <strain evidence="7 8">D2P1</strain>
    </source>
</reference>
<evidence type="ECO:0000256" key="3">
    <source>
        <dbReference type="ARBA" id="ARBA00022842"/>
    </source>
</evidence>
<dbReference type="InterPro" id="IPR015813">
    <property type="entry name" value="Pyrv/PenolPyrv_kinase-like_dom"/>
</dbReference>
<dbReference type="PANTHER" id="PTHR32308:SF0">
    <property type="entry name" value="HPCH_HPAI ALDOLASE_CITRATE LYASE DOMAIN-CONTAINING PROTEIN"/>
    <property type="match status" value="1"/>
</dbReference>
<accession>A0A7Y8KZE7</accession>
<protein>
    <submittedName>
        <fullName evidence="7">CoA ester lyase</fullName>
    </submittedName>
</protein>
<dbReference type="Gene3D" id="3.20.20.60">
    <property type="entry name" value="Phosphoenolpyruvate-binding domains"/>
    <property type="match status" value="1"/>
</dbReference>
<dbReference type="EMBL" id="VYGV01000016">
    <property type="protein sequence ID" value="NWF47251.1"/>
    <property type="molecule type" value="Genomic_DNA"/>
</dbReference>
<evidence type="ECO:0000256" key="2">
    <source>
        <dbReference type="ARBA" id="ARBA00022723"/>
    </source>
</evidence>
<dbReference type="InterPro" id="IPR011206">
    <property type="entry name" value="Citrate_lyase_beta/mcl1/mcl2"/>
</dbReference>
<evidence type="ECO:0000259" key="6">
    <source>
        <dbReference type="Pfam" id="PF03328"/>
    </source>
</evidence>
<dbReference type="PANTHER" id="PTHR32308">
    <property type="entry name" value="LYASE BETA SUBUNIT, PUTATIVE (AFU_ORTHOLOGUE AFUA_4G13030)-RELATED"/>
    <property type="match status" value="1"/>
</dbReference>
<dbReference type="Proteomes" id="UP000545507">
    <property type="component" value="Unassembled WGS sequence"/>
</dbReference>
<feature type="domain" description="HpcH/HpaI aldolase/citrate lyase" evidence="6">
    <location>
        <begin position="7"/>
        <end position="207"/>
    </location>
</feature>
<dbReference type="InterPro" id="IPR040442">
    <property type="entry name" value="Pyrv_kinase-like_dom_sf"/>
</dbReference>
<dbReference type="Pfam" id="PF03328">
    <property type="entry name" value="HpcH_HpaI"/>
    <property type="match status" value="1"/>
</dbReference>
<dbReference type="InterPro" id="IPR005000">
    <property type="entry name" value="Aldolase/citrate-lyase_domain"/>
</dbReference>
<evidence type="ECO:0000256" key="4">
    <source>
        <dbReference type="PIRSR" id="PIRSR015582-1"/>
    </source>
</evidence>
<evidence type="ECO:0000256" key="5">
    <source>
        <dbReference type="PIRSR" id="PIRSR015582-2"/>
    </source>
</evidence>
<feature type="binding site" evidence="5">
    <location>
        <position position="114"/>
    </location>
    <ligand>
        <name>Mg(2+)</name>
        <dbReference type="ChEBI" id="CHEBI:18420"/>
    </ligand>
</feature>
<dbReference type="AlphaFoldDB" id="A0A7Y8KZE7"/>
<feature type="binding site" evidence="4">
    <location>
        <position position="114"/>
    </location>
    <ligand>
        <name>substrate</name>
    </ligand>
</feature>
<dbReference type="RefSeq" id="WP_177137130.1">
    <property type="nucleotide sequence ID" value="NZ_VYGV01000016.1"/>
</dbReference>
<keyword evidence="2 5" id="KW-0479">Metal-binding</keyword>
<comment type="caution">
    <text evidence="7">The sequence shown here is derived from an EMBL/GenBank/DDBJ whole genome shotgun (WGS) entry which is preliminary data.</text>
</comment>
<dbReference type="GO" id="GO:0000287">
    <property type="term" value="F:magnesium ion binding"/>
    <property type="evidence" value="ECO:0007669"/>
    <property type="project" value="TreeGrafter"/>
</dbReference>
<sequence>MSRVAHSLLFVPGHRPDRFDKAAASGAHEVVLDLEDAVAPAAKAEARGHVASWLATGRQAFVRINAAQTAWYEDDIRMLQSVASANVMLPKADPDSLARTVSRLNGRRLIALLETVDGYMDLREVAAVHGVERIAFGSVDFSAESGIADEGEAMTAVRTQIVLVSRYAGLAAPVDGVSVNFNDNDRMRADALRSRQLGFGGKLCIHPGQVAATNAAFRPSREEIEWAQRVQSAFEASGGAATAVDGKMIDKPVVDRARRILAEAALHGTD</sequence>
<evidence type="ECO:0000256" key="1">
    <source>
        <dbReference type="ARBA" id="ARBA00001946"/>
    </source>
</evidence>
<dbReference type="GO" id="GO:0016829">
    <property type="term" value="F:lyase activity"/>
    <property type="evidence" value="ECO:0007669"/>
    <property type="project" value="UniProtKB-KW"/>
</dbReference>
<dbReference type="PIRSF" id="PIRSF015582">
    <property type="entry name" value="Cit_lyase_B"/>
    <property type="match status" value="1"/>
</dbReference>
<dbReference type="GO" id="GO:0006107">
    <property type="term" value="P:oxaloacetate metabolic process"/>
    <property type="evidence" value="ECO:0007669"/>
    <property type="project" value="TreeGrafter"/>
</dbReference>
<keyword evidence="3 5" id="KW-0460">Magnesium</keyword>
<keyword evidence="7" id="KW-0456">Lyase</keyword>
<feature type="binding site" evidence="4">
    <location>
        <position position="63"/>
    </location>
    <ligand>
        <name>substrate</name>
    </ligand>
</feature>
<feature type="binding site" evidence="5">
    <location>
        <position position="140"/>
    </location>
    <ligand>
        <name>Mg(2+)</name>
        <dbReference type="ChEBI" id="CHEBI:18420"/>
    </ligand>
</feature>
<evidence type="ECO:0000313" key="8">
    <source>
        <dbReference type="Proteomes" id="UP000545507"/>
    </source>
</evidence>